<evidence type="ECO:0000256" key="3">
    <source>
        <dbReference type="ARBA" id="ARBA00022723"/>
    </source>
</evidence>
<dbReference type="GO" id="GO:0006508">
    <property type="term" value="P:proteolysis"/>
    <property type="evidence" value="ECO:0007669"/>
    <property type="project" value="UniProtKB-KW"/>
</dbReference>
<dbReference type="RefSeq" id="WP_129017735.1">
    <property type="nucleotide sequence ID" value="NZ_SDDZ01000006.1"/>
</dbReference>
<keyword evidence="2" id="KW-0645">Protease</keyword>
<evidence type="ECO:0000256" key="1">
    <source>
        <dbReference type="ARBA" id="ARBA00022438"/>
    </source>
</evidence>
<feature type="domain" description="Peptidase M28" evidence="8">
    <location>
        <begin position="292"/>
        <end position="503"/>
    </location>
</feature>
<evidence type="ECO:0000259" key="8">
    <source>
        <dbReference type="Pfam" id="PF04389"/>
    </source>
</evidence>
<evidence type="ECO:0000256" key="2">
    <source>
        <dbReference type="ARBA" id="ARBA00022670"/>
    </source>
</evidence>
<evidence type="ECO:0000256" key="6">
    <source>
        <dbReference type="ARBA" id="ARBA00022833"/>
    </source>
</evidence>
<dbReference type="GO" id="GO:0008235">
    <property type="term" value="F:metalloexopeptidase activity"/>
    <property type="evidence" value="ECO:0007669"/>
    <property type="project" value="InterPro"/>
</dbReference>
<evidence type="ECO:0000256" key="7">
    <source>
        <dbReference type="SAM" id="SignalP"/>
    </source>
</evidence>
<dbReference type="InterPro" id="IPR045175">
    <property type="entry name" value="M28_fam"/>
</dbReference>
<dbReference type="CDD" id="cd05660">
    <property type="entry name" value="M28_like_PA"/>
    <property type="match status" value="1"/>
</dbReference>
<dbReference type="GO" id="GO:0004177">
    <property type="term" value="F:aminopeptidase activity"/>
    <property type="evidence" value="ECO:0007669"/>
    <property type="project" value="UniProtKB-KW"/>
</dbReference>
<evidence type="ECO:0000256" key="5">
    <source>
        <dbReference type="ARBA" id="ARBA00022801"/>
    </source>
</evidence>
<sequence length="522" mass="57621">MKKSLIIASIALSIFACGSSQQQATKPETVVSVDPTVYGNSITSDELKELLYTFASDEFEGRDTGSKGQKMAVEFLKEQYIALGVPSPLSNGNYFQNVPLLNQKSPETDITVNGVAFENYTDFVTAGAASTQTITASDIVYAGYGIEAENYSSYSGLDVKDKIVLIKAGEPKNADGTYVTSGSKEDTKWSVGRQALSSKREVAKTKGAKVLLVMDEAYLKMVSNFMQAAAKSGRDSRIALKDKQEAMVQVLISDKVGKAILADIETNETSKDLAAKIEIKVTSNSEDVNSENVLAFIKGSEKPDEILVLSAHLDHEGIKDGEIYNGADDDGSGTVALLEIAEAFKLAQDAGHGPKRSILFLHVTGEEKGLLGSSYYTDIDPIFPLENTIANLNIDMIGRIDPKREGDRNYVYLIGSDKLSTDLHNVSEEANKKYTNVTLDYTFNDENDPNRFYFRSDHYNFAKNNVPVIFYFNGTHDDYHRASDTPDKIEYDLLENRTKLVFYTAWKLANREDRIIVDKISE</sequence>
<organism evidence="9 10">
    <name type="scientific">Gelidibacter gilvus</name>
    <dbReference type="NCBI Taxonomy" id="59602"/>
    <lineage>
        <taxon>Bacteria</taxon>
        <taxon>Pseudomonadati</taxon>
        <taxon>Bacteroidota</taxon>
        <taxon>Flavobacteriia</taxon>
        <taxon>Flavobacteriales</taxon>
        <taxon>Flavobacteriaceae</taxon>
        <taxon>Gelidibacter</taxon>
    </lineage>
</organism>
<keyword evidence="4 7" id="KW-0732">Signal</keyword>
<protein>
    <submittedName>
        <fullName evidence="9">M28 family peptidase</fullName>
    </submittedName>
</protein>
<gene>
    <name evidence="9" type="ORF">ESZ48_12045</name>
</gene>
<dbReference type="Gene3D" id="3.50.30.30">
    <property type="match status" value="1"/>
</dbReference>
<reference evidence="9 10" key="1">
    <citation type="submission" date="2019-01" db="EMBL/GenBank/DDBJ databases">
        <title>Genome sequence of the Antarctic species Gelidibacter gilvus ACAM 158(T).</title>
        <authorList>
            <person name="Bowman J.P."/>
        </authorList>
    </citation>
    <scope>NUCLEOTIDE SEQUENCE [LARGE SCALE GENOMIC DNA]</scope>
    <source>
        <strain evidence="9 10">IC158</strain>
    </source>
</reference>
<dbReference type="EMBL" id="SDDZ01000006">
    <property type="protein sequence ID" value="RXJ49725.1"/>
    <property type="molecule type" value="Genomic_DNA"/>
</dbReference>
<dbReference type="SUPFAM" id="SSF53187">
    <property type="entry name" value="Zn-dependent exopeptidases"/>
    <property type="match status" value="1"/>
</dbReference>
<keyword evidence="3" id="KW-0479">Metal-binding</keyword>
<dbReference type="Pfam" id="PF04389">
    <property type="entry name" value="Peptidase_M28"/>
    <property type="match status" value="1"/>
</dbReference>
<dbReference type="PANTHER" id="PTHR12147">
    <property type="entry name" value="METALLOPEPTIDASE M28 FAMILY MEMBER"/>
    <property type="match status" value="1"/>
</dbReference>
<dbReference type="PANTHER" id="PTHR12147:SF56">
    <property type="entry name" value="AMINOPEPTIDASE YDR415C-RELATED"/>
    <property type="match status" value="1"/>
</dbReference>
<comment type="caution">
    <text evidence="9">The sequence shown here is derived from an EMBL/GenBank/DDBJ whole genome shotgun (WGS) entry which is preliminary data.</text>
</comment>
<dbReference type="SUPFAM" id="SSF52025">
    <property type="entry name" value="PA domain"/>
    <property type="match status" value="1"/>
</dbReference>
<dbReference type="PROSITE" id="PS00018">
    <property type="entry name" value="EF_HAND_1"/>
    <property type="match status" value="1"/>
</dbReference>
<dbReference type="Proteomes" id="UP000289792">
    <property type="component" value="Unassembled WGS sequence"/>
</dbReference>
<keyword evidence="5" id="KW-0378">Hydrolase</keyword>
<feature type="signal peptide" evidence="7">
    <location>
        <begin position="1"/>
        <end position="24"/>
    </location>
</feature>
<dbReference type="InterPro" id="IPR007484">
    <property type="entry name" value="Peptidase_M28"/>
</dbReference>
<name>A0A4Q0XEW8_9FLAO</name>
<dbReference type="OrthoDB" id="9778250at2"/>
<dbReference type="InterPro" id="IPR046450">
    <property type="entry name" value="PA_dom_sf"/>
</dbReference>
<dbReference type="PROSITE" id="PS51257">
    <property type="entry name" value="PROKAR_LIPOPROTEIN"/>
    <property type="match status" value="1"/>
</dbReference>
<dbReference type="GO" id="GO:0046872">
    <property type="term" value="F:metal ion binding"/>
    <property type="evidence" value="ECO:0007669"/>
    <property type="project" value="UniProtKB-KW"/>
</dbReference>
<keyword evidence="6" id="KW-0862">Zinc</keyword>
<proteinExistence type="predicted"/>
<evidence type="ECO:0000256" key="4">
    <source>
        <dbReference type="ARBA" id="ARBA00022729"/>
    </source>
</evidence>
<dbReference type="InterPro" id="IPR018247">
    <property type="entry name" value="EF_Hand_1_Ca_BS"/>
</dbReference>
<dbReference type="Gene3D" id="3.40.630.10">
    <property type="entry name" value="Zn peptidases"/>
    <property type="match status" value="1"/>
</dbReference>
<accession>A0A4Q0XEW8</accession>
<keyword evidence="1" id="KW-0031">Aminopeptidase</keyword>
<dbReference type="AlphaFoldDB" id="A0A4Q0XEW8"/>
<keyword evidence="10" id="KW-1185">Reference proteome</keyword>
<evidence type="ECO:0000313" key="9">
    <source>
        <dbReference type="EMBL" id="RXJ49725.1"/>
    </source>
</evidence>
<feature type="chain" id="PRO_5020435755" evidence="7">
    <location>
        <begin position="25"/>
        <end position="522"/>
    </location>
</feature>
<evidence type="ECO:0000313" key="10">
    <source>
        <dbReference type="Proteomes" id="UP000289792"/>
    </source>
</evidence>